<keyword evidence="1" id="KW-0472">Membrane</keyword>
<dbReference type="AlphaFoldDB" id="A0A1Y5QA97"/>
<reference evidence="2" key="1">
    <citation type="submission" date="2016-03" db="EMBL/GenBank/DDBJ databases">
        <authorList>
            <person name="Ploux O."/>
        </authorList>
    </citation>
    <scope>NUCLEOTIDE SEQUENCE</scope>
    <source>
        <strain evidence="2">UC10</strain>
    </source>
</reference>
<proteinExistence type="predicted"/>
<protein>
    <recommendedName>
        <fullName evidence="3">30S ribosomal protein S3</fullName>
    </recommendedName>
</protein>
<gene>
    <name evidence="2" type="ORF">STPYR_11934</name>
</gene>
<keyword evidence="1" id="KW-0812">Transmembrane</keyword>
<keyword evidence="1" id="KW-1133">Transmembrane helix</keyword>
<sequence length="79" mass="9053">MDIVIVAVVSGLAIALHVGLYLLFRRWMDRDRALSFAGDDTGKRGYIRECLQRARREGIRRRDLTAWLEREATRYGGSG</sequence>
<name>A0A1Y5QA97_9GAMM</name>
<organism evidence="2">
    <name type="scientific">uncultured Stenotrophomonas sp</name>
    <dbReference type="NCBI Taxonomy" id="165438"/>
    <lineage>
        <taxon>Bacteria</taxon>
        <taxon>Pseudomonadati</taxon>
        <taxon>Pseudomonadota</taxon>
        <taxon>Gammaproteobacteria</taxon>
        <taxon>Lysobacterales</taxon>
        <taxon>Lysobacteraceae</taxon>
        <taxon>Stenotrophomonas</taxon>
        <taxon>environmental samples</taxon>
    </lineage>
</organism>
<accession>A0A1Y5QA97</accession>
<evidence type="ECO:0000256" key="1">
    <source>
        <dbReference type="SAM" id="Phobius"/>
    </source>
</evidence>
<dbReference type="EMBL" id="FLTS01000001">
    <property type="protein sequence ID" value="SBV37004.1"/>
    <property type="molecule type" value="Genomic_DNA"/>
</dbReference>
<evidence type="ECO:0000313" key="2">
    <source>
        <dbReference type="EMBL" id="SBV37004.1"/>
    </source>
</evidence>
<feature type="transmembrane region" description="Helical" evidence="1">
    <location>
        <begin position="6"/>
        <end position="24"/>
    </location>
</feature>
<evidence type="ECO:0008006" key="3">
    <source>
        <dbReference type="Google" id="ProtNLM"/>
    </source>
</evidence>